<gene>
    <name evidence="1" type="ORF">SAMN02745221_00814</name>
</gene>
<name>A0A1M5M2R0_9FIRM</name>
<reference evidence="2" key="1">
    <citation type="submission" date="2016-11" db="EMBL/GenBank/DDBJ databases">
        <authorList>
            <person name="Varghese N."/>
            <person name="Submissions S."/>
        </authorList>
    </citation>
    <scope>NUCLEOTIDE SEQUENCE [LARGE SCALE GENOMIC DNA]</scope>
    <source>
        <strain evidence="2">DSM 11003</strain>
    </source>
</reference>
<dbReference type="STRING" id="1123382.SAMN02745221_00814"/>
<keyword evidence="1" id="KW-0418">Kinase</keyword>
<dbReference type="AlphaFoldDB" id="A0A1M5M2R0"/>
<proteinExistence type="predicted"/>
<dbReference type="Proteomes" id="UP000242329">
    <property type="component" value="Unassembled WGS sequence"/>
</dbReference>
<dbReference type="OrthoDB" id="9780120at2"/>
<accession>A0A1M5M2R0</accession>
<dbReference type="InterPro" id="IPR051805">
    <property type="entry name" value="Dehydratase_Activator_Redct"/>
</dbReference>
<dbReference type="GO" id="GO:0016301">
    <property type="term" value="F:kinase activity"/>
    <property type="evidence" value="ECO:0007669"/>
    <property type="project" value="UniProtKB-KW"/>
</dbReference>
<evidence type="ECO:0000313" key="1">
    <source>
        <dbReference type="EMBL" id="SHG71594.1"/>
    </source>
</evidence>
<dbReference type="RefSeq" id="WP_073090448.1">
    <property type="nucleotide sequence ID" value="NZ_FQWY01000010.1"/>
</dbReference>
<keyword evidence="2" id="KW-1185">Reference proteome</keyword>
<dbReference type="InterPro" id="IPR010327">
    <property type="entry name" value="FldB/FldC_alpha/beta"/>
</dbReference>
<dbReference type="PANTHER" id="PTHR32329">
    <property type="entry name" value="BIFUNCTIONAL PROTEIN [INCLUDES 2-HYDROXYACYL-COA DEHYDRATASE (N-TER) AND ITS ACTIVATOR DOMAIN (C_TERM)-RELATED"/>
    <property type="match status" value="1"/>
</dbReference>
<dbReference type="EMBL" id="FQWY01000010">
    <property type="protein sequence ID" value="SHG71594.1"/>
    <property type="molecule type" value="Genomic_DNA"/>
</dbReference>
<dbReference type="PANTHER" id="PTHR32329:SF2">
    <property type="entry name" value="BIFUNCTIONAL PROTEIN [INCLUDES 2-HYDROXYACYL-COA DEHYDRATASE (N-TER) AND ITS ACTIVATOR DOMAIN (C_TERM)"/>
    <property type="match status" value="1"/>
</dbReference>
<keyword evidence="1" id="KW-0808">Transferase</keyword>
<dbReference type="Pfam" id="PF06050">
    <property type="entry name" value="HGD-D"/>
    <property type="match status" value="1"/>
</dbReference>
<protein>
    <submittedName>
        <fullName evidence="1">Predicted nucleotide-binding protein, sugar kinase/HSP70/actin superfamily</fullName>
    </submittedName>
</protein>
<dbReference type="Gene3D" id="3.40.50.11900">
    <property type="match status" value="1"/>
</dbReference>
<sequence length="368" mass="41860">MKVTYPAMGNTGIAIKALLKGLKLEVVPPPPITRNTIALGVKYAPEFACMPLKINVGNFIEALDRGADTIVMAGGWGPCRFGYYAQVEREILRDLGYDFKMVILEAPDFKLSELFSQLRALAENVSFIEAVRAVKFAWHKLRTVEIVERKREYFLPRVKDKEEAEKLYTRCLEALDRANNKEEVDKAWPEYMAELERLERHDEEILKIGLLGEIYTVLEPASNYNIVSHLGRLNVEVTRNIYASSWVNDHLLGGMLLKSDHKHIIKCAYPYLKYWVGGHGQESVGSAVDFARKGYDGVIQIGPLTCMPEIVAQSILHEVKAREGIPCMTLYFDEHAADAGIATRLEAFVDMLKRQKQRERKMVKERII</sequence>
<organism evidence="1 2">
    <name type="scientific">Thermosyntropha lipolytica DSM 11003</name>
    <dbReference type="NCBI Taxonomy" id="1123382"/>
    <lineage>
        <taxon>Bacteria</taxon>
        <taxon>Bacillati</taxon>
        <taxon>Bacillota</taxon>
        <taxon>Clostridia</taxon>
        <taxon>Eubacteriales</taxon>
        <taxon>Syntrophomonadaceae</taxon>
        <taxon>Thermosyntropha</taxon>
    </lineage>
</organism>
<evidence type="ECO:0000313" key="2">
    <source>
        <dbReference type="Proteomes" id="UP000242329"/>
    </source>
</evidence>